<dbReference type="Pfam" id="PF02536">
    <property type="entry name" value="mTERF"/>
    <property type="match status" value="2"/>
</dbReference>
<organism evidence="4 5">
    <name type="scientific">Hevea brasiliensis</name>
    <name type="common">Para rubber tree</name>
    <name type="synonym">Siphonia brasiliensis</name>
    <dbReference type="NCBI Taxonomy" id="3981"/>
    <lineage>
        <taxon>Eukaryota</taxon>
        <taxon>Viridiplantae</taxon>
        <taxon>Streptophyta</taxon>
        <taxon>Embryophyta</taxon>
        <taxon>Tracheophyta</taxon>
        <taxon>Spermatophyta</taxon>
        <taxon>Magnoliopsida</taxon>
        <taxon>eudicotyledons</taxon>
        <taxon>Gunneridae</taxon>
        <taxon>Pentapetalae</taxon>
        <taxon>rosids</taxon>
        <taxon>fabids</taxon>
        <taxon>Malpighiales</taxon>
        <taxon>Euphorbiaceae</taxon>
        <taxon>Crotonoideae</taxon>
        <taxon>Micrandreae</taxon>
        <taxon>Hevea</taxon>
    </lineage>
</organism>
<evidence type="ECO:0000256" key="3">
    <source>
        <dbReference type="ARBA" id="ARBA00022946"/>
    </source>
</evidence>
<dbReference type="InterPro" id="IPR003690">
    <property type="entry name" value="MTERF"/>
</dbReference>
<comment type="caution">
    <text evidence="4">The sequence shown here is derived from an EMBL/GenBank/DDBJ whole genome shotgun (WGS) entry which is preliminary data.</text>
</comment>
<evidence type="ECO:0000256" key="1">
    <source>
        <dbReference type="ARBA" id="ARBA00007692"/>
    </source>
</evidence>
<dbReference type="Proteomes" id="UP000467840">
    <property type="component" value="Chromosome 4"/>
</dbReference>
<evidence type="ECO:0000256" key="2">
    <source>
        <dbReference type="ARBA" id="ARBA00022472"/>
    </source>
</evidence>
<keyword evidence="2" id="KW-0805">Transcription regulation</keyword>
<dbReference type="FunFam" id="1.25.70.10:FF:000001">
    <property type="entry name" value="Mitochondrial transcription termination factor-like"/>
    <property type="match status" value="1"/>
</dbReference>
<accession>A0A6A6LLE8</accession>
<dbReference type="GO" id="GO:0006353">
    <property type="term" value="P:DNA-templated transcription termination"/>
    <property type="evidence" value="ECO:0007669"/>
    <property type="project" value="UniProtKB-KW"/>
</dbReference>
<name>A0A6A6LLE8_HEVBR</name>
<evidence type="ECO:0000313" key="4">
    <source>
        <dbReference type="EMBL" id="KAF2300866.1"/>
    </source>
</evidence>
<evidence type="ECO:0000313" key="5">
    <source>
        <dbReference type="Proteomes" id="UP000467840"/>
    </source>
</evidence>
<sequence length="360" mass="41441">MWDSLESALSDSRKRQVDENHLQRAQSVLEVLKAHNFTDTHVARLISKQPQVLHCRVSENLQPKFEYLMKNGFVGELLPELIVSNPIILRRALDTQIKPSFELLRSYLYSNDKIVSAMKRSSWLLTFNLKGTMQPNMDFLKKEGVPPHILENLIKSHPRTLMQKHHRMVYAVNTVKNLGLKSTSGMFIHAVRVMISMSEYTWKKKIELMKSFGWCEEEILSAFVREPLCLACSEEKIKNVMDFYMNTMKLEPHTIIAYPKFLMYAVDKRLRPRYADEVPGLLEMYVGAKKSKKLEYEIHQPKKHNDVASKTSCSYITSGSNSEGIFQQLDSSSLGTVFMLLWPCKEAQVVCMVVEAIADS</sequence>
<reference evidence="4 5" key="1">
    <citation type="journal article" date="2020" name="Mol. Plant">
        <title>The Chromosome-Based Rubber Tree Genome Provides New Insights into Spurge Genome Evolution and Rubber Biosynthesis.</title>
        <authorList>
            <person name="Liu J."/>
            <person name="Shi C."/>
            <person name="Shi C.C."/>
            <person name="Li W."/>
            <person name="Zhang Q.J."/>
            <person name="Zhang Y."/>
            <person name="Li K."/>
            <person name="Lu H.F."/>
            <person name="Shi C."/>
            <person name="Zhu S.T."/>
            <person name="Xiao Z.Y."/>
            <person name="Nan H."/>
            <person name="Yue Y."/>
            <person name="Zhu X.G."/>
            <person name="Wu Y."/>
            <person name="Hong X.N."/>
            <person name="Fan G.Y."/>
            <person name="Tong Y."/>
            <person name="Zhang D."/>
            <person name="Mao C.L."/>
            <person name="Liu Y.L."/>
            <person name="Hao S.J."/>
            <person name="Liu W.Q."/>
            <person name="Lv M.Q."/>
            <person name="Zhang H.B."/>
            <person name="Liu Y."/>
            <person name="Hu-Tang G.R."/>
            <person name="Wang J.P."/>
            <person name="Wang J.H."/>
            <person name="Sun Y.H."/>
            <person name="Ni S.B."/>
            <person name="Chen W.B."/>
            <person name="Zhang X.C."/>
            <person name="Jiao Y.N."/>
            <person name="Eichler E.E."/>
            <person name="Li G.H."/>
            <person name="Liu X."/>
            <person name="Gao L.Z."/>
        </authorList>
    </citation>
    <scope>NUCLEOTIDE SEQUENCE [LARGE SCALE GENOMIC DNA]</scope>
    <source>
        <strain evidence="5">cv. GT1</strain>
        <tissue evidence="4">Leaf</tissue>
    </source>
</reference>
<keyword evidence="5" id="KW-1185">Reference proteome</keyword>
<dbReference type="PANTHER" id="PTHR13068:SF31">
    <property type="entry name" value="TRANSCRIPTION TERMINATION FACTOR MTERF2, CHLOROPLASTIC-LIKE"/>
    <property type="match status" value="1"/>
</dbReference>
<dbReference type="InterPro" id="IPR038538">
    <property type="entry name" value="MTERF_sf"/>
</dbReference>
<dbReference type="Gene3D" id="1.25.70.10">
    <property type="entry name" value="Transcription termination factor 3, mitochondrial"/>
    <property type="match status" value="1"/>
</dbReference>
<comment type="similarity">
    <text evidence="1">Belongs to the mTERF family.</text>
</comment>
<dbReference type="EMBL" id="JAAGAX010000010">
    <property type="protein sequence ID" value="KAF2300866.1"/>
    <property type="molecule type" value="Genomic_DNA"/>
</dbReference>
<keyword evidence="3" id="KW-0809">Transit peptide</keyword>
<dbReference type="AlphaFoldDB" id="A0A6A6LLE8"/>
<proteinExistence type="inferred from homology"/>
<dbReference type="GO" id="GO:0003676">
    <property type="term" value="F:nucleic acid binding"/>
    <property type="evidence" value="ECO:0007669"/>
    <property type="project" value="InterPro"/>
</dbReference>
<gene>
    <name evidence="4" type="ORF">GH714_017916</name>
</gene>
<keyword evidence="2" id="KW-0806">Transcription termination</keyword>
<dbReference type="SMART" id="SM00733">
    <property type="entry name" value="Mterf"/>
    <property type="match status" value="7"/>
</dbReference>
<dbReference type="PANTHER" id="PTHR13068">
    <property type="entry name" value="CGI-12 PROTEIN-RELATED"/>
    <property type="match status" value="1"/>
</dbReference>
<keyword evidence="2" id="KW-0804">Transcription</keyword>
<protein>
    <submittedName>
        <fullName evidence="4">Uncharacterized protein</fullName>
    </submittedName>
</protein>